<name>A0ABM8FSF2_9MICO</name>
<dbReference type="PANTHER" id="PTHR24320:SF148">
    <property type="entry name" value="NAD(P)-BINDING ROSSMANN-FOLD SUPERFAMILY PROTEIN"/>
    <property type="match status" value="1"/>
</dbReference>
<organism evidence="4 5">
    <name type="scientific">Microbacterium suwonense</name>
    <dbReference type="NCBI Taxonomy" id="683047"/>
    <lineage>
        <taxon>Bacteria</taxon>
        <taxon>Bacillati</taxon>
        <taxon>Actinomycetota</taxon>
        <taxon>Actinomycetes</taxon>
        <taxon>Micrococcales</taxon>
        <taxon>Microbacteriaceae</taxon>
        <taxon>Microbacterium</taxon>
    </lineage>
</organism>
<evidence type="ECO:0000256" key="2">
    <source>
        <dbReference type="ARBA" id="ARBA00023002"/>
    </source>
</evidence>
<reference evidence="5" key="1">
    <citation type="journal article" date="2019" name="Int. J. Syst. Evol. Microbiol.">
        <title>The Global Catalogue of Microorganisms (GCM) 10K type strain sequencing project: providing services to taxonomists for standard genome sequencing and annotation.</title>
        <authorList>
            <consortium name="The Broad Institute Genomics Platform"/>
            <consortium name="The Broad Institute Genome Sequencing Center for Infectious Disease"/>
            <person name="Wu L."/>
            <person name="Ma J."/>
        </authorList>
    </citation>
    <scope>NUCLEOTIDE SEQUENCE [LARGE SCALE GENOMIC DNA]</scope>
    <source>
        <strain evidence="5">NBRC 106310</strain>
    </source>
</reference>
<comment type="similarity">
    <text evidence="1">Belongs to the short-chain dehydrogenases/reductases (SDR) family.</text>
</comment>
<gene>
    <name evidence="4" type="ORF">GCM10025863_09540</name>
</gene>
<evidence type="ECO:0000256" key="1">
    <source>
        <dbReference type="ARBA" id="ARBA00006484"/>
    </source>
</evidence>
<evidence type="ECO:0000313" key="5">
    <source>
        <dbReference type="Proteomes" id="UP001321543"/>
    </source>
</evidence>
<dbReference type="EMBL" id="AP027728">
    <property type="protein sequence ID" value="BDZ38340.1"/>
    <property type="molecule type" value="Genomic_DNA"/>
</dbReference>
<sequence>MNWNPNLLPDQTGRVFAVTGATGGIGYFAAEQLASAGAEVVLVARSTAKLETASAAIRARVPGAATRPVLLDLTSLASVAAAVAELRMLPRLDGIFLNGGPMHFSTRARTQDDLPLMLGAHTVANVALVAGLLSDVEGGERDRPLRVVHASTGFVERFSMDVSDLDRTPRTGIGAYTKAKTATEVFAFELDRRVRREGLPVESIITRPGIGVDAKTPRRPGIRDETVPYRRNPFTPWAQGKDAAAWSGVRALLDPEAKGGEYYAPADGTRGDPVRIEPSPHTAGPSRGLAEYVWGRLIELGGVSVPV</sequence>
<dbReference type="Proteomes" id="UP001321543">
    <property type="component" value="Chromosome"/>
</dbReference>
<accession>A0ABM8FSF2</accession>
<proteinExistence type="inferred from homology"/>
<dbReference type="PANTHER" id="PTHR24320">
    <property type="entry name" value="RETINOL DEHYDROGENASE"/>
    <property type="match status" value="1"/>
</dbReference>
<dbReference type="InterPro" id="IPR002347">
    <property type="entry name" value="SDR_fam"/>
</dbReference>
<keyword evidence="5" id="KW-1185">Reference proteome</keyword>
<evidence type="ECO:0000313" key="4">
    <source>
        <dbReference type="EMBL" id="BDZ38340.1"/>
    </source>
</evidence>
<feature type="region of interest" description="Disordered" evidence="3">
    <location>
        <begin position="262"/>
        <end position="285"/>
    </location>
</feature>
<evidence type="ECO:0000256" key="3">
    <source>
        <dbReference type="SAM" id="MobiDB-lite"/>
    </source>
</evidence>
<dbReference type="RefSeq" id="WP_286302190.1">
    <property type="nucleotide sequence ID" value="NZ_AP027728.1"/>
</dbReference>
<dbReference type="InterPro" id="IPR036291">
    <property type="entry name" value="NAD(P)-bd_dom_sf"/>
</dbReference>
<dbReference type="SUPFAM" id="SSF51735">
    <property type="entry name" value="NAD(P)-binding Rossmann-fold domains"/>
    <property type="match status" value="1"/>
</dbReference>
<dbReference type="Gene3D" id="3.40.50.720">
    <property type="entry name" value="NAD(P)-binding Rossmann-like Domain"/>
    <property type="match status" value="1"/>
</dbReference>
<dbReference type="Pfam" id="PF00106">
    <property type="entry name" value="adh_short"/>
    <property type="match status" value="1"/>
</dbReference>
<protein>
    <submittedName>
        <fullName evidence="4">Oxidoreductase</fullName>
    </submittedName>
</protein>
<keyword evidence="2" id="KW-0560">Oxidoreductase</keyword>